<reference evidence="4" key="1">
    <citation type="journal article" date="2013" name="Science">
        <title>The Amborella genome and the evolution of flowering plants.</title>
        <authorList>
            <consortium name="Amborella Genome Project"/>
        </authorList>
    </citation>
    <scope>NUCLEOTIDE SEQUENCE [LARGE SCALE GENOMIC DNA]</scope>
</reference>
<dbReference type="AlphaFoldDB" id="W1NFZ0"/>
<proteinExistence type="predicted"/>
<dbReference type="Proteomes" id="UP000017836">
    <property type="component" value="Unassembled WGS sequence"/>
</dbReference>
<sequence>MPPAKIFLYLGLLLFCTNPTPSNSAVCSIDLGSEWMKIVVMNVKPGQSPISIAALMPFHSAVFVKEEDVATFTIKAVDDPRTLNKVMYMRPPGNMYSLNELVELWEKKVGKSLEKFYIPEEQVLQSIQAWDWNSYINHKKYKRSPVVDTKHKSVGNFFYVP</sequence>
<accession>W1NFZ0</accession>
<evidence type="ECO:0000313" key="3">
    <source>
        <dbReference type="EMBL" id="ERM94687.1"/>
    </source>
</evidence>
<dbReference type="EMBL" id="KI397507">
    <property type="protein sequence ID" value="ERM94687.1"/>
    <property type="molecule type" value="Genomic_DNA"/>
</dbReference>
<dbReference type="HOGENOM" id="CLU_1645998_0_0_1"/>
<organism evidence="3 4">
    <name type="scientific">Amborella trichopoda</name>
    <dbReference type="NCBI Taxonomy" id="13333"/>
    <lineage>
        <taxon>Eukaryota</taxon>
        <taxon>Viridiplantae</taxon>
        <taxon>Streptophyta</taxon>
        <taxon>Embryophyta</taxon>
        <taxon>Tracheophyta</taxon>
        <taxon>Spermatophyta</taxon>
        <taxon>Magnoliopsida</taxon>
        <taxon>Amborellales</taxon>
        <taxon>Amborellaceae</taxon>
        <taxon>Amborella</taxon>
    </lineage>
</organism>
<feature type="chain" id="PRO_5004807638" description="NmrA-like domain-containing protein" evidence="1">
    <location>
        <begin position="25"/>
        <end position="161"/>
    </location>
</feature>
<keyword evidence="1" id="KW-0732">Signal</keyword>
<gene>
    <name evidence="3" type="ORF">AMTR_s00011p00231600</name>
</gene>
<dbReference type="InterPro" id="IPR008030">
    <property type="entry name" value="NmrA-like"/>
</dbReference>
<dbReference type="PANTHER" id="PTHR43349:SF34">
    <property type="entry name" value="PINORESINOL-LARICIRESINOL REDUCTASE 3-RELATED"/>
    <property type="match status" value="1"/>
</dbReference>
<feature type="domain" description="NmrA-like" evidence="2">
    <location>
        <begin position="42"/>
        <end position="127"/>
    </location>
</feature>
<dbReference type="Gene3D" id="3.90.25.10">
    <property type="entry name" value="UDP-galactose 4-epimerase, domain 1"/>
    <property type="match status" value="1"/>
</dbReference>
<feature type="signal peptide" evidence="1">
    <location>
        <begin position="1"/>
        <end position="24"/>
    </location>
</feature>
<dbReference type="SUPFAM" id="SSF51735">
    <property type="entry name" value="NAD(P)-binding Rossmann-fold domains"/>
    <property type="match status" value="1"/>
</dbReference>
<protein>
    <recommendedName>
        <fullName evidence="2">NmrA-like domain-containing protein</fullName>
    </recommendedName>
</protein>
<evidence type="ECO:0000313" key="4">
    <source>
        <dbReference type="Proteomes" id="UP000017836"/>
    </source>
</evidence>
<dbReference type="PANTHER" id="PTHR43349">
    <property type="entry name" value="PINORESINOL REDUCTASE-RELATED"/>
    <property type="match status" value="1"/>
</dbReference>
<dbReference type="Pfam" id="PF05368">
    <property type="entry name" value="NmrA"/>
    <property type="match status" value="1"/>
</dbReference>
<keyword evidence="4" id="KW-1185">Reference proteome</keyword>
<evidence type="ECO:0000259" key="2">
    <source>
        <dbReference type="Pfam" id="PF05368"/>
    </source>
</evidence>
<dbReference type="InterPro" id="IPR050608">
    <property type="entry name" value="NmrA-type/Isoflavone_red_sf"/>
</dbReference>
<evidence type="ECO:0000256" key="1">
    <source>
        <dbReference type="SAM" id="SignalP"/>
    </source>
</evidence>
<name>W1NFZ0_AMBTC</name>
<dbReference type="InterPro" id="IPR036291">
    <property type="entry name" value="NAD(P)-bd_dom_sf"/>
</dbReference>
<dbReference type="Gene3D" id="3.40.50.720">
    <property type="entry name" value="NAD(P)-binding Rossmann-like Domain"/>
    <property type="match status" value="1"/>
</dbReference>
<dbReference type="Gramene" id="ERM94687">
    <property type="protein sequence ID" value="ERM94687"/>
    <property type="gene ID" value="AMTR_s00011p00231600"/>
</dbReference>